<dbReference type="EnsemblPlants" id="AVESA.00010b.r2.6AG1024500.1">
    <property type="protein sequence ID" value="AVESA.00010b.r2.6AG1024500.1.CDS"/>
    <property type="gene ID" value="AVESA.00010b.r2.6AG1024500"/>
</dbReference>
<dbReference type="Proteomes" id="UP001732700">
    <property type="component" value="Chromosome 6A"/>
</dbReference>
<name>A0ACD5YR46_AVESA</name>
<keyword evidence="2" id="KW-1185">Reference proteome</keyword>
<accession>A0ACD5YR46</accession>
<reference evidence="1" key="1">
    <citation type="submission" date="2021-05" db="EMBL/GenBank/DDBJ databases">
        <authorList>
            <person name="Scholz U."/>
            <person name="Mascher M."/>
            <person name="Fiebig A."/>
        </authorList>
    </citation>
    <scope>NUCLEOTIDE SEQUENCE [LARGE SCALE GENOMIC DNA]</scope>
</reference>
<protein>
    <submittedName>
        <fullName evidence="1">Uncharacterized protein</fullName>
    </submittedName>
</protein>
<proteinExistence type="predicted"/>
<organism evidence="1 2">
    <name type="scientific">Avena sativa</name>
    <name type="common">Oat</name>
    <dbReference type="NCBI Taxonomy" id="4498"/>
    <lineage>
        <taxon>Eukaryota</taxon>
        <taxon>Viridiplantae</taxon>
        <taxon>Streptophyta</taxon>
        <taxon>Embryophyta</taxon>
        <taxon>Tracheophyta</taxon>
        <taxon>Spermatophyta</taxon>
        <taxon>Magnoliopsida</taxon>
        <taxon>Liliopsida</taxon>
        <taxon>Poales</taxon>
        <taxon>Poaceae</taxon>
        <taxon>BOP clade</taxon>
        <taxon>Pooideae</taxon>
        <taxon>Poodae</taxon>
        <taxon>Poeae</taxon>
        <taxon>Poeae Chloroplast Group 1 (Aveneae type)</taxon>
        <taxon>Aveninae</taxon>
        <taxon>Avena</taxon>
    </lineage>
</organism>
<sequence>MRTQPRRQSCRTLLRPSCVQPLPPCSSSRAAADASGRTCRKGRPHSLGRRQTRISLPQNYQNLHRLASSSFLRKLPEHHRHLRTRAPPKLSPLPPRSHPPPYHHYQSSTSSCTNPSHRFPLPPPPRITGRSTVGSPDPPMRLPVLLLLLLAAAASAAAAKLSTRMVHRLSDEARLAAGTHGGLWPRRGSGGYYRALVRSDLQRQKRRLGGKHQLLSISEGGGIFSPGNDFGWLYYTWVEVGTPNTSFMVALDTGSDLFWVPCDCIECAPLSGYRGSLDRDLGIYKPAESTTSRHLPCSHDLCSLGSDCATAKQPCPYNIGYFQENTTSSGLLIEDILHLDSRESRVPVKASVIIGCGRKQSGSYLDGIAPDGLLGLGMADISVPSFLARAGLVRNSFSMCFNKDSGRIFFGDQGVPTQQSTPFVPLNGELQTYAVNVDKSCVGHKCFEGTSFQALVDSGTSFTALPLDVYKAVAIEFDKQVNASRVTHEDDSFEYCYSVSSLEMPNVPTVTLTLAANKSFQAVSPTVSRSDKEGAMTSFCLAVQPLPEPVGIIGQNFLVGYHVVFDRENMNLGWYRSECHDLDNSTTVPLGPSQHNSPEDPLPSNEQQTSPAVTPAVAGKAPASSGGKANLHKLLASSYLLLLLPLSTVFFIS</sequence>
<evidence type="ECO:0000313" key="2">
    <source>
        <dbReference type="Proteomes" id="UP001732700"/>
    </source>
</evidence>
<evidence type="ECO:0000313" key="1">
    <source>
        <dbReference type="EnsemblPlants" id="AVESA.00010b.r2.6AG1024500.1.CDS"/>
    </source>
</evidence>
<reference evidence="1" key="2">
    <citation type="submission" date="2025-09" db="UniProtKB">
        <authorList>
            <consortium name="EnsemblPlants"/>
        </authorList>
    </citation>
    <scope>IDENTIFICATION</scope>
</reference>